<dbReference type="AlphaFoldDB" id="A0A9W2W1H7"/>
<evidence type="ECO:0000313" key="3">
    <source>
        <dbReference type="RefSeq" id="XP_053764473.1"/>
    </source>
</evidence>
<sequence length="286" mass="30571">MVCQFSFLDPDFFGLHSASPLSSWPKMAARAQALTSLSQASGGRRGQRRSRSQGDHPTAIWGPSPELSHDASAYPTGHTTTVTQGMLGNIFSPENWSTWAIWCASDAPRESSSMCGARLLLHGSRAQAPAKAPSCSPGQGSRLGDGEGSQGDPQPREEGEHVPLPPARWAQVSRPGEHDHGRRLTLDRVPQDPHQPRPEPGAPRRVPRVASGAKSLVSREEGCQSPRLLTALLASQDSPTGICTPTSGGHVRPACVPVTSKAPAPSRSPHVTTFPPRLRREPQDEP</sequence>
<name>A0A9W2W1H7_PANPR</name>
<feature type="region of interest" description="Disordered" evidence="1">
    <location>
        <begin position="36"/>
        <end position="80"/>
    </location>
</feature>
<keyword evidence="2" id="KW-1185">Reference proteome</keyword>
<feature type="region of interest" description="Disordered" evidence="1">
    <location>
        <begin position="258"/>
        <end position="286"/>
    </location>
</feature>
<feature type="region of interest" description="Disordered" evidence="1">
    <location>
        <begin position="126"/>
        <end position="213"/>
    </location>
</feature>
<accession>A0A9W2W1H7</accession>
<proteinExistence type="predicted"/>
<evidence type="ECO:0000313" key="2">
    <source>
        <dbReference type="Proteomes" id="UP001165780"/>
    </source>
</evidence>
<reference evidence="3" key="1">
    <citation type="submission" date="2025-08" db="UniProtKB">
        <authorList>
            <consortium name="RefSeq"/>
        </authorList>
    </citation>
    <scope>IDENTIFICATION</scope>
    <source>
        <tissue evidence="3">Whole blood</tissue>
    </source>
</reference>
<organism evidence="2 3">
    <name type="scientific">Panthera pardus</name>
    <name type="common">Leopard</name>
    <name type="synonym">Felis pardus</name>
    <dbReference type="NCBI Taxonomy" id="9691"/>
    <lineage>
        <taxon>Eukaryota</taxon>
        <taxon>Metazoa</taxon>
        <taxon>Chordata</taxon>
        <taxon>Craniata</taxon>
        <taxon>Vertebrata</taxon>
        <taxon>Euteleostomi</taxon>
        <taxon>Mammalia</taxon>
        <taxon>Eutheria</taxon>
        <taxon>Laurasiatheria</taxon>
        <taxon>Carnivora</taxon>
        <taxon>Feliformia</taxon>
        <taxon>Felidae</taxon>
        <taxon>Pantherinae</taxon>
        <taxon>Panthera</taxon>
    </lineage>
</organism>
<evidence type="ECO:0000256" key="1">
    <source>
        <dbReference type="SAM" id="MobiDB-lite"/>
    </source>
</evidence>
<dbReference type="GeneID" id="128778659"/>
<gene>
    <name evidence="3" type="primary">LOC128778659</name>
</gene>
<protein>
    <submittedName>
        <fullName evidence="3">Uncharacterized protein LOC128778659</fullName>
    </submittedName>
</protein>
<dbReference type="RefSeq" id="XP_053764473.1">
    <property type="nucleotide sequence ID" value="XM_053908498.1"/>
</dbReference>
<feature type="compositionally biased region" description="Basic and acidic residues" evidence="1">
    <location>
        <begin position="175"/>
        <end position="197"/>
    </location>
</feature>
<dbReference type="Proteomes" id="UP001165780">
    <property type="component" value="Unplaced"/>
</dbReference>